<evidence type="ECO:0000256" key="8">
    <source>
        <dbReference type="RuleBase" id="RU363041"/>
    </source>
</evidence>
<comment type="similarity">
    <text evidence="2 8">Belongs to the 4-toluene sulfonate uptake permease (TSUP) (TC 2.A.102) family.</text>
</comment>
<keyword evidence="10" id="KW-1185">Reference proteome</keyword>
<evidence type="ECO:0000313" key="9">
    <source>
        <dbReference type="EMBL" id="MDQ0314244.1"/>
    </source>
</evidence>
<feature type="transmembrane region" description="Helical" evidence="8">
    <location>
        <begin position="205"/>
        <end position="223"/>
    </location>
</feature>
<dbReference type="GO" id="GO:0005886">
    <property type="term" value="C:plasma membrane"/>
    <property type="evidence" value="ECO:0007669"/>
    <property type="project" value="UniProtKB-SubCell"/>
</dbReference>
<keyword evidence="5 8" id="KW-0812">Transmembrane</keyword>
<gene>
    <name evidence="9" type="ORF">J2S73_000681</name>
</gene>
<keyword evidence="7 8" id="KW-0472">Membrane</keyword>
<dbReference type="RefSeq" id="WP_306884018.1">
    <property type="nucleotide sequence ID" value="NZ_JAUSUL010000001.1"/>
</dbReference>
<dbReference type="Proteomes" id="UP001229244">
    <property type="component" value="Unassembled WGS sequence"/>
</dbReference>
<evidence type="ECO:0000256" key="4">
    <source>
        <dbReference type="ARBA" id="ARBA00022475"/>
    </source>
</evidence>
<feature type="transmembrane region" description="Helical" evidence="8">
    <location>
        <begin position="229"/>
        <end position="247"/>
    </location>
</feature>
<keyword evidence="6 8" id="KW-1133">Transmembrane helix</keyword>
<evidence type="ECO:0000256" key="6">
    <source>
        <dbReference type="ARBA" id="ARBA00022989"/>
    </source>
</evidence>
<feature type="transmembrane region" description="Helical" evidence="8">
    <location>
        <begin position="98"/>
        <end position="116"/>
    </location>
</feature>
<accession>A0AAE3VKQ5</accession>
<comment type="subcellular location">
    <subcellularLocation>
        <location evidence="1 8">Cell membrane</location>
        <topology evidence="1 8">Multi-pass membrane protein</topology>
    </subcellularLocation>
</comment>
<dbReference type="InterPro" id="IPR052017">
    <property type="entry name" value="TSUP"/>
</dbReference>
<evidence type="ECO:0000256" key="2">
    <source>
        <dbReference type="ARBA" id="ARBA00009142"/>
    </source>
</evidence>
<proteinExistence type="inferred from homology"/>
<name>A0AAE3VKQ5_9HYPH</name>
<organism evidence="9 10">
    <name type="scientific">Amorphus orientalis</name>
    <dbReference type="NCBI Taxonomy" id="649198"/>
    <lineage>
        <taxon>Bacteria</taxon>
        <taxon>Pseudomonadati</taxon>
        <taxon>Pseudomonadota</taxon>
        <taxon>Alphaproteobacteria</taxon>
        <taxon>Hyphomicrobiales</taxon>
        <taxon>Amorphaceae</taxon>
        <taxon>Amorphus</taxon>
    </lineage>
</organism>
<sequence>MITDPTFYLFAIPAVILVGISKGGFGGSIAILGVPLMALAISPIRAAGIMLPILIVMDLIAVASYRRTFDVTVLAMTLPGALVGVGLGYLLAAYVDEAMVRLIIGSVAVLFSLDHWGRKYLRRQPDGPRGHSPVKGTLWGLVAGFTSFVSHAGGPPYQMYTLPLGLEKRVFAGTGVYFFFTLNAAKLVPYFALGQFSGRNLATSATLLPVAVLATLFGVWLVRIVPQQLFFRVIYVFVFVIGLKLMWDGIAGLV</sequence>
<dbReference type="InterPro" id="IPR002781">
    <property type="entry name" value="TM_pro_TauE-like"/>
</dbReference>
<evidence type="ECO:0000313" key="10">
    <source>
        <dbReference type="Proteomes" id="UP001229244"/>
    </source>
</evidence>
<reference evidence="9" key="1">
    <citation type="submission" date="2023-07" db="EMBL/GenBank/DDBJ databases">
        <title>Genomic Encyclopedia of Type Strains, Phase IV (KMG-IV): sequencing the most valuable type-strain genomes for metagenomic binning, comparative biology and taxonomic classification.</title>
        <authorList>
            <person name="Goeker M."/>
        </authorList>
    </citation>
    <scope>NUCLEOTIDE SEQUENCE</scope>
    <source>
        <strain evidence="9">DSM 21202</strain>
    </source>
</reference>
<evidence type="ECO:0000256" key="1">
    <source>
        <dbReference type="ARBA" id="ARBA00004651"/>
    </source>
</evidence>
<protein>
    <recommendedName>
        <fullName evidence="8">Probable membrane transporter protein</fullName>
    </recommendedName>
</protein>
<evidence type="ECO:0000256" key="5">
    <source>
        <dbReference type="ARBA" id="ARBA00022692"/>
    </source>
</evidence>
<evidence type="ECO:0000256" key="3">
    <source>
        <dbReference type="ARBA" id="ARBA00022448"/>
    </source>
</evidence>
<dbReference type="Pfam" id="PF01925">
    <property type="entry name" value="TauE"/>
    <property type="match status" value="1"/>
</dbReference>
<dbReference type="EMBL" id="JAUSUL010000001">
    <property type="protein sequence ID" value="MDQ0314244.1"/>
    <property type="molecule type" value="Genomic_DNA"/>
</dbReference>
<comment type="caution">
    <text evidence="9">The sequence shown here is derived from an EMBL/GenBank/DDBJ whole genome shotgun (WGS) entry which is preliminary data.</text>
</comment>
<feature type="transmembrane region" description="Helical" evidence="8">
    <location>
        <begin position="71"/>
        <end position="92"/>
    </location>
</feature>
<feature type="transmembrane region" description="Helical" evidence="8">
    <location>
        <begin position="44"/>
        <end position="64"/>
    </location>
</feature>
<dbReference type="PANTHER" id="PTHR30269">
    <property type="entry name" value="TRANSMEMBRANE PROTEIN YFCA"/>
    <property type="match status" value="1"/>
</dbReference>
<dbReference type="PANTHER" id="PTHR30269:SF37">
    <property type="entry name" value="MEMBRANE TRANSPORTER PROTEIN"/>
    <property type="match status" value="1"/>
</dbReference>
<evidence type="ECO:0000256" key="7">
    <source>
        <dbReference type="ARBA" id="ARBA00023136"/>
    </source>
</evidence>
<feature type="transmembrane region" description="Helical" evidence="8">
    <location>
        <begin position="7"/>
        <end position="32"/>
    </location>
</feature>
<keyword evidence="4 8" id="KW-1003">Cell membrane</keyword>
<keyword evidence="3" id="KW-0813">Transport</keyword>
<dbReference type="AlphaFoldDB" id="A0AAE3VKQ5"/>
<feature type="transmembrane region" description="Helical" evidence="8">
    <location>
        <begin position="174"/>
        <end position="193"/>
    </location>
</feature>